<dbReference type="AlphaFoldDB" id="A0AAP0L403"/>
<dbReference type="EMBL" id="JBBNAF010000002">
    <property type="protein sequence ID" value="KAK9162675.1"/>
    <property type="molecule type" value="Genomic_DNA"/>
</dbReference>
<sequence length="88" mass="10114">MLHPHRYLHSFCHLQIIFAANLSSNSADAPSHGLDPSVLSSLPTFPFSFSSSSSHLHHPQRPRLRYLPLRLPPFYERPLAPQMRLHFC</sequence>
<dbReference type="Proteomes" id="UP001420932">
    <property type="component" value="Unassembled WGS sequence"/>
</dbReference>
<keyword evidence="2" id="KW-1185">Reference proteome</keyword>
<comment type="caution">
    <text evidence="1">The sequence shown here is derived from an EMBL/GenBank/DDBJ whole genome shotgun (WGS) entry which is preliminary data.</text>
</comment>
<evidence type="ECO:0000313" key="1">
    <source>
        <dbReference type="EMBL" id="KAK9162675.1"/>
    </source>
</evidence>
<reference evidence="1 2" key="1">
    <citation type="submission" date="2024-01" db="EMBL/GenBank/DDBJ databases">
        <title>Genome assemblies of Stephania.</title>
        <authorList>
            <person name="Yang L."/>
        </authorList>
    </citation>
    <scope>NUCLEOTIDE SEQUENCE [LARGE SCALE GENOMIC DNA]</scope>
    <source>
        <strain evidence="1">YNDBR</strain>
        <tissue evidence="1">Leaf</tissue>
    </source>
</reference>
<gene>
    <name evidence="1" type="ORF">Syun_003577</name>
</gene>
<organism evidence="1 2">
    <name type="scientific">Stephania yunnanensis</name>
    <dbReference type="NCBI Taxonomy" id="152371"/>
    <lineage>
        <taxon>Eukaryota</taxon>
        <taxon>Viridiplantae</taxon>
        <taxon>Streptophyta</taxon>
        <taxon>Embryophyta</taxon>
        <taxon>Tracheophyta</taxon>
        <taxon>Spermatophyta</taxon>
        <taxon>Magnoliopsida</taxon>
        <taxon>Ranunculales</taxon>
        <taxon>Menispermaceae</taxon>
        <taxon>Menispermoideae</taxon>
        <taxon>Cissampelideae</taxon>
        <taxon>Stephania</taxon>
    </lineage>
</organism>
<evidence type="ECO:0000313" key="2">
    <source>
        <dbReference type="Proteomes" id="UP001420932"/>
    </source>
</evidence>
<proteinExistence type="predicted"/>
<name>A0AAP0L403_9MAGN</name>
<protein>
    <submittedName>
        <fullName evidence="1">Uncharacterized protein</fullName>
    </submittedName>
</protein>
<accession>A0AAP0L403</accession>